<accession>A0A7U7J536</accession>
<dbReference type="EMBL" id="CBTK010000279">
    <property type="protein sequence ID" value="CDH46850.1"/>
    <property type="molecule type" value="Genomic_DNA"/>
</dbReference>
<dbReference type="RefSeq" id="WP_154725005.1">
    <property type="nucleotide sequence ID" value="NZ_CBTK010000279.1"/>
</dbReference>
<dbReference type="AlphaFoldDB" id="A0A7U7J536"/>
<keyword evidence="2" id="KW-1185">Reference proteome</keyword>
<reference evidence="1 2" key="1">
    <citation type="journal article" date="2014" name="ISME J.">
        <title>Candidatus Competibacter-lineage genomes retrieved from metagenomes reveal functional metabolic diversity.</title>
        <authorList>
            <person name="McIlroy S.J."/>
            <person name="Albertsen M."/>
            <person name="Andresen E.K."/>
            <person name="Saunders A.M."/>
            <person name="Kristiansen R."/>
            <person name="Stokholm-Bjerregaard M."/>
            <person name="Nielsen K.L."/>
            <person name="Nielsen P.H."/>
        </authorList>
    </citation>
    <scope>NUCLEOTIDE SEQUENCE [LARGE SCALE GENOMIC DNA]</scope>
    <source>
        <strain evidence="1 2">Run_B_J11</strain>
    </source>
</reference>
<comment type="caution">
    <text evidence="1">The sequence shown here is derived from an EMBL/GenBank/DDBJ whole genome shotgun (WGS) entry which is preliminary data.</text>
</comment>
<evidence type="ECO:0000313" key="2">
    <source>
        <dbReference type="Proteomes" id="UP000019184"/>
    </source>
</evidence>
<evidence type="ECO:0000313" key="1">
    <source>
        <dbReference type="EMBL" id="CDH46850.1"/>
    </source>
</evidence>
<dbReference type="Proteomes" id="UP000019184">
    <property type="component" value="Unassembled WGS sequence"/>
</dbReference>
<organism evidence="1 2">
    <name type="scientific">Candidatus Contendobacter odensis Run_B_J11</name>
    <dbReference type="NCBI Taxonomy" id="1400861"/>
    <lineage>
        <taxon>Bacteria</taxon>
        <taxon>Pseudomonadati</taxon>
        <taxon>Pseudomonadota</taxon>
        <taxon>Gammaproteobacteria</taxon>
        <taxon>Candidatus Competibacteraceae</taxon>
        <taxon>Candidatus Contendibacter</taxon>
    </lineage>
</organism>
<gene>
    <name evidence="1" type="ORF">BN874_620008</name>
</gene>
<proteinExistence type="predicted"/>
<sequence>MNDFRWRDQSGIFHHPHEMETRHLFYTLRMIWNHTMPERVQMTPYAAHEFIDFYTVNYMESAVKAIGRELLTRNDISPEWRKELDFMASHFTPIPLGELAL</sequence>
<name>A0A7U7J536_9GAMM</name>
<protein>
    <submittedName>
        <fullName evidence="1">Uncharacterized protein</fullName>
    </submittedName>
</protein>